<dbReference type="AlphaFoldDB" id="A0AAW6T9G3"/>
<dbReference type="GO" id="GO:0005829">
    <property type="term" value="C:cytosol"/>
    <property type="evidence" value="ECO:0007669"/>
    <property type="project" value="TreeGrafter"/>
</dbReference>
<sequence length="228" mass="23814">MSGPVASVQQTEADLDAARRALVAAGAKVVALGLSPGTSGNLSVRFGDRVLISPTGVSLADLTTERITLMDAGGAHLDGPPPSKEYPFHLAFYSRDAAVRAVVHLHSSHAAAQACLPSWTPQSALPPLTPYLVMRVGQVPLIEYAAPGDLAQAEAIRRHPLDFSSVLLANHGSVTSGADLDQAIDRAIEIEEASKLLGIIGGRAPRLLDAAQVSELTARYGTAWTLEA</sequence>
<dbReference type="InterPro" id="IPR036409">
    <property type="entry name" value="Aldolase_II/adducin_N_sf"/>
</dbReference>
<dbReference type="Gene3D" id="3.40.225.10">
    <property type="entry name" value="Class II aldolase/adducin N-terminal domain"/>
    <property type="match status" value="1"/>
</dbReference>
<dbReference type="Proteomes" id="UP001321506">
    <property type="component" value="Unassembled WGS sequence"/>
</dbReference>
<dbReference type="EMBL" id="JASATX010000004">
    <property type="protein sequence ID" value="MDI2099431.1"/>
    <property type="molecule type" value="Genomic_DNA"/>
</dbReference>
<evidence type="ECO:0000259" key="3">
    <source>
        <dbReference type="SMART" id="SM01007"/>
    </source>
</evidence>
<accession>A0AAW6T9G3</accession>
<evidence type="ECO:0000256" key="1">
    <source>
        <dbReference type="ARBA" id="ARBA00022723"/>
    </source>
</evidence>
<name>A0AAW6T9G3_9MICO</name>
<evidence type="ECO:0000313" key="4">
    <source>
        <dbReference type="EMBL" id="MDI2099431.1"/>
    </source>
</evidence>
<evidence type="ECO:0000313" key="5">
    <source>
        <dbReference type="Proteomes" id="UP001321506"/>
    </source>
</evidence>
<keyword evidence="1" id="KW-0479">Metal-binding</keyword>
<keyword evidence="5" id="KW-1185">Reference proteome</keyword>
<gene>
    <name evidence="4" type="ORF">QF206_10695</name>
</gene>
<dbReference type="InterPro" id="IPR001303">
    <property type="entry name" value="Aldolase_II/adducin_N"/>
</dbReference>
<reference evidence="4 5" key="1">
    <citation type="submission" date="2023-04" db="EMBL/GenBank/DDBJ databases">
        <title>Klugiella caeni sp. nov. isolated from the sludge of biochemical tank.</title>
        <authorList>
            <person name="Geng K."/>
        </authorList>
    </citation>
    <scope>NUCLEOTIDE SEQUENCE [LARGE SCALE GENOMIC DNA]</scope>
    <source>
        <strain evidence="4 5">YN-L-19</strain>
    </source>
</reference>
<comment type="caution">
    <text evidence="4">The sequence shown here is derived from an EMBL/GenBank/DDBJ whole genome shotgun (WGS) entry which is preliminary data.</text>
</comment>
<dbReference type="GO" id="GO:0019323">
    <property type="term" value="P:pentose catabolic process"/>
    <property type="evidence" value="ECO:0007669"/>
    <property type="project" value="TreeGrafter"/>
</dbReference>
<dbReference type="GO" id="GO:0016832">
    <property type="term" value="F:aldehyde-lyase activity"/>
    <property type="evidence" value="ECO:0007669"/>
    <property type="project" value="TreeGrafter"/>
</dbReference>
<dbReference type="RefSeq" id="WP_281489215.1">
    <property type="nucleotide sequence ID" value="NZ_JASATX010000004.1"/>
</dbReference>
<organism evidence="4 5">
    <name type="scientific">Ruicaihuangia caeni</name>
    <dbReference type="NCBI Taxonomy" id="3042517"/>
    <lineage>
        <taxon>Bacteria</taxon>
        <taxon>Bacillati</taxon>
        <taxon>Actinomycetota</taxon>
        <taxon>Actinomycetes</taxon>
        <taxon>Micrococcales</taxon>
        <taxon>Microbacteriaceae</taxon>
        <taxon>Ruicaihuangia</taxon>
    </lineage>
</organism>
<protein>
    <submittedName>
        <fullName evidence="4">Class II aldolase/adducin family protein</fullName>
    </submittedName>
</protein>
<dbReference type="InterPro" id="IPR050197">
    <property type="entry name" value="Aldolase_class_II_sugar_metab"/>
</dbReference>
<dbReference type="Pfam" id="PF00596">
    <property type="entry name" value="Aldolase_II"/>
    <property type="match status" value="1"/>
</dbReference>
<feature type="domain" description="Class II aldolase/adducin N-terminal" evidence="3">
    <location>
        <begin position="20"/>
        <end position="198"/>
    </location>
</feature>
<dbReference type="GO" id="GO:0046872">
    <property type="term" value="F:metal ion binding"/>
    <property type="evidence" value="ECO:0007669"/>
    <property type="project" value="UniProtKB-KW"/>
</dbReference>
<dbReference type="SMART" id="SM01007">
    <property type="entry name" value="Aldolase_II"/>
    <property type="match status" value="1"/>
</dbReference>
<dbReference type="SUPFAM" id="SSF53639">
    <property type="entry name" value="AraD/HMP-PK domain-like"/>
    <property type="match status" value="1"/>
</dbReference>
<dbReference type="PANTHER" id="PTHR22789:SF0">
    <property type="entry name" value="3-OXO-TETRONATE 4-PHOSPHATE DECARBOXYLASE-RELATED"/>
    <property type="match status" value="1"/>
</dbReference>
<evidence type="ECO:0000256" key="2">
    <source>
        <dbReference type="ARBA" id="ARBA00023239"/>
    </source>
</evidence>
<proteinExistence type="predicted"/>
<keyword evidence="2" id="KW-0456">Lyase</keyword>
<dbReference type="PANTHER" id="PTHR22789">
    <property type="entry name" value="FUCULOSE PHOSPHATE ALDOLASE"/>
    <property type="match status" value="1"/>
</dbReference>